<organism evidence="3 4">
    <name type="scientific">Alistipes onderdonkii</name>
    <dbReference type="NCBI Taxonomy" id="328813"/>
    <lineage>
        <taxon>Bacteria</taxon>
        <taxon>Pseudomonadati</taxon>
        <taxon>Bacteroidota</taxon>
        <taxon>Bacteroidia</taxon>
        <taxon>Bacteroidales</taxon>
        <taxon>Rikenellaceae</taxon>
        <taxon>Alistipes</taxon>
    </lineage>
</organism>
<feature type="transmembrane region" description="Helical" evidence="1">
    <location>
        <begin position="177"/>
        <end position="207"/>
    </location>
</feature>
<comment type="caution">
    <text evidence="3">The sequence shown here is derived from an EMBL/GenBank/DDBJ whole genome shotgun (WGS) entry which is preliminary data.</text>
</comment>
<reference evidence="2 5" key="3">
    <citation type="journal article" date="2019" name="Nat. Med.">
        <title>A library of human gut bacterial isolates paired with longitudinal multiomics data enables mechanistic microbiome research.</title>
        <authorList>
            <person name="Poyet M."/>
            <person name="Groussin M."/>
            <person name="Gibbons S.M."/>
            <person name="Avila-Pacheco J."/>
            <person name="Jiang X."/>
            <person name="Kearney S.M."/>
            <person name="Perrotta A.R."/>
            <person name="Berdy B."/>
            <person name="Zhao S."/>
            <person name="Lieberman T.D."/>
            <person name="Swanson P.K."/>
            <person name="Smith M."/>
            <person name="Roesemann S."/>
            <person name="Alexander J.E."/>
            <person name="Rich S.A."/>
            <person name="Livny J."/>
            <person name="Vlamakis H."/>
            <person name="Clish C."/>
            <person name="Bullock K."/>
            <person name="Deik A."/>
            <person name="Scott J."/>
            <person name="Pierce K.A."/>
            <person name="Xavier R.J."/>
            <person name="Alm E.J."/>
        </authorList>
    </citation>
    <scope>NUCLEOTIDE SEQUENCE [LARGE SCALE GENOMIC DNA]</scope>
    <source>
        <strain evidence="2 5">BIOML-A204</strain>
    </source>
</reference>
<dbReference type="Proteomes" id="UP000323119">
    <property type="component" value="Unassembled WGS sequence"/>
</dbReference>
<feature type="transmembrane region" description="Helical" evidence="1">
    <location>
        <begin position="288"/>
        <end position="310"/>
    </location>
</feature>
<feature type="transmembrane region" description="Helical" evidence="1">
    <location>
        <begin position="77"/>
        <end position="98"/>
    </location>
</feature>
<evidence type="ECO:0000313" key="4">
    <source>
        <dbReference type="Proteomes" id="UP000195772"/>
    </source>
</evidence>
<accession>A0A1Y3QXI7</accession>
<keyword evidence="1" id="KW-1133">Transmembrane helix</keyword>
<evidence type="ECO:0000313" key="2">
    <source>
        <dbReference type="EMBL" id="KAA2557834.1"/>
    </source>
</evidence>
<dbReference type="Proteomes" id="UP000195772">
    <property type="component" value="Unassembled WGS sequence"/>
</dbReference>
<dbReference type="AlphaFoldDB" id="A0A1Y3QXI7"/>
<dbReference type="PANTHER" id="PTHR16214:SF3">
    <property type="entry name" value="TRANSMEMBRANE PROTEIN 260"/>
    <property type="match status" value="1"/>
</dbReference>
<keyword evidence="1" id="KW-0472">Membrane</keyword>
<feature type="transmembrane region" description="Helical" evidence="1">
    <location>
        <begin position="619"/>
        <end position="639"/>
    </location>
</feature>
<evidence type="ECO:0000313" key="5">
    <source>
        <dbReference type="Proteomes" id="UP000323119"/>
    </source>
</evidence>
<feature type="transmembrane region" description="Helical" evidence="1">
    <location>
        <begin position="557"/>
        <end position="575"/>
    </location>
</feature>
<feature type="transmembrane region" description="Helical" evidence="1">
    <location>
        <begin position="219"/>
        <end position="243"/>
    </location>
</feature>
<dbReference type="PANTHER" id="PTHR16214">
    <property type="entry name" value="TRANSMEMBRANE PROTEIN 260"/>
    <property type="match status" value="1"/>
</dbReference>
<dbReference type="EMBL" id="VVUY01000016">
    <property type="protein sequence ID" value="KAA2557834.1"/>
    <property type="molecule type" value="Genomic_DNA"/>
</dbReference>
<sequence>MTSFKRWNNIVGWAVFAIAALVYLMTMEPVSSLWDCSEFIATSYKLEVGHPPGAPLFMMLARLATLFAAGNPDFVGMAVNGMNSIASAFCILFLFWTITHLARRLVTRDGSQLTRANVWAILGAGIVGALAYTFTDTFWFSAIEGEVYALSSMFTALVVWLMLKWEEEADQPHSSRWIVLIAYMMGLSIGVHILNLLTIPALVFIYYFRTTEKVTFKGIVYATLIAGAILIFVNNIIIPYTVYVGAMLDLFFVNTLGLPVNSGMVLFALALIGGMGWASWYTHRKGKVVWNIVLLSTTMILIGFSSYASVTIRAAANPPMNSNNPNNPHALMSVLNRDQYGDRPLLFGAYYSAPPEGYKEKHFYYLDEDGKYKPASVITGYTHAPEFIHFFPRMWDARKGEKEYKQWAAYRTKTEIMRDEKGEIVRDSQGRPMQGEVLDFGTKKVYDDGYEPRTIVEPTFLENLNYFFNYQLSYMYWRYFLWNFVGRQSDIQPTRVTITDGNWLSGIKWIDEKYLGPQDDLPREIADNKGRNTYYFLPFLLGLIGLIYQLNRDQRNFSIVMWLFIMTGIALVFYFNTSPGEPRERDYVYAGSFYAFCIWIGFGVLAIRDLVAWLTRRNNVTAAVAATVVCMGVPTILAAQNWDDHDRSHRYMARDIGWNYLMSTLPNSIILNYGDNDTFPLWNNQEIYGVRPDVRIMNTSYLGGEWYIDEMKTKANDAPGVPFSLPKSKYTFTNDWVPVDNRFDRAVDIKDVIEFVRSEDPRSKIKLSDGTMTDYIPTKRIALPVNKENAIASGIVAEKDRAQMVDTVYINLRKNSIDKTQLMILDMLANFDWKRPLYMTQVYILQDFGLMDYLQFDGYAYRFVPILTPVQNPWEIGRIDADYAAPLLRETFRYGNLADPRVYADYFIQYNLSASHARDAFARVAKELLRQDRAQEAVELLDMGLAKLPPSQIRFTDSNTYPFLEAYYAASAMGVEDAADKGDALLREYARTLIEYIEYYLRFDGVQGDMVSPIIDEKLDQLGDVYYLAVYAGRKEVIGEINAYYRSLGVEEENLVDVGDKPHQVDTTLIPRKDTAQ</sequence>
<dbReference type="Pfam" id="PF11028">
    <property type="entry name" value="TMEM260-like"/>
    <property type="match status" value="1"/>
</dbReference>
<reference evidence="4" key="1">
    <citation type="submission" date="2017-04" db="EMBL/GenBank/DDBJ databases">
        <title>Function of individual gut microbiota members based on whole genome sequencing of pure cultures obtained from chicken caecum.</title>
        <authorList>
            <person name="Medvecky M."/>
            <person name="Cejkova D."/>
            <person name="Polansky O."/>
            <person name="Karasova D."/>
            <person name="Kubasova T."/>
            <person name="Cizek A."/>
            <person name="Rychlik I."/>
        </authorList>
    </citation>
    <scope>NUCLEOTIDE SEQUENCE [LARGE SCALE GENOMIC DNA]</scope>
    <source>
        <strain evidence="4">An90</strain>
    </source>
</reference>
<evidence type="ECO:0000256" key="1">
    <source>
        <dbReference type="SAM" id="Phobius"/>
    </source>
</evidence>
<protein>
    <submittedName>
        <fullName evidence="2">DUF2723 domain-containing protein</fullName>
    </submittedName>
    <submittedName>
        <fullName evidence="3">Membrane protein</fullName>
    </submittedName>
</protein>
<feature type="transmembrane region" description="Helical" evidence="1">
    <location>
        <begin position="263"/>
        <end position="281"/>
    </location>
</feature>
<dbReference type="InterPro" id="IPR052724">
    <property type="entry name" value="GT117_domain-containing"/>
</dbReference>
<dbReference type="RefSeq" id="WP_018694837.1">
    <property type="nucleotide sequence ID" value="NZ_AP025562.1"/>
</dbReference>
<reference evidence="3" key="2">
    <citation type="journal article" date="2018" name="BMC Genomics">
        <title>Whole genome sequencing and function prediction of 133 gut anaerobes isolated from chicken caecum in pure cultures.</title>
        <authorList>
            <person name="Medvecky M."/>
            <person name="Cejkova D."/>
            <person name="Polansky O."/>
            <person name="Karasova D."/>
            <person name="Kubasova T."/>
            <person name="Cizek A."/>
            <person name="Rychlik I."/>
        </authorList>
    </citation>
    <scope>NUCLEOTIDE SEQUENCE</scope>
    <source>
        <strain evidence="3">An90</strain>
    </source>
</reference>
<dbReference type="eggNOG" id="COG0038">
    <property type="taxonomic scope" value="Bacteria"/>
</dbReference>
<evidence type="ECO:0000313" key="3">
    <source>
        <dbReference type="EMBL" id="OUN04383.1"/>
    </source>
</evidence>
<feature type="transmembrane region" description="Helical" evidence="1">
    <location>
        <begin position="533"/>
        <end position="550"/>
    </location>
</feature>
<dbReference type="EMBL" id="NFHB01000002">
    <property type="protein sequence ID" value="OUN04383.1"/>
    <property type="molecule type" value="Genomic_DNA"/>
</dbReference>
<dbReference type="InterPro" id="IPR021280">
    <property type="entry name" value="TMEM260-like"/>
</dbReference>
<feature type="transmembrane region" description="Helical" evidence="1">
    <location>
        <begin position="7"/>
        <end position="25"/>
    </location>
</feature>
<name>A0A1Y3QXI7_9BACT</name>
<dbReference type="OrthoDB" id="9807602at2"/>
<proteinExistence type="predicted"/>
<feature type="transmembrane region" description="Helical" evidence="1">
    <location>
        <begin position="587"/>
        <end position="607"/>
    </location>
</feature>
<gene>
    <name evidence="3" type="ORF">B5G41_03465</name>
    <name evidence="2" type="ORF">F2S36_13730</name>
</gene>
<feature type="transmembrane region" description="Helical" evidence="1">
    <location>
        <begin position="118"/>
        <end position="135"/>
    </location>
</feature>
<keyword evidence="1" id="KW-0812">Transmembrane</keyword>